<dbReference type="EMBL" id="AABATR010000001">
    <property type="protein sequence ID" value="EAG1892598.1"/>
    <property type="molecule type" value="Genomic_DNA"/>
</dbReference>
<reference evidence="76" key="10">
    <citation type="submission" date="2022-06" db="EMBL/GenBank/DDBJ databases">
        <title>Complete genomes of Listeria monocytogenes strains L58-55 and 6179.</title>
        <authorList>
            <person name="Schmitz-Esser S."/>
            <person name="Tibbs-Cortes B.W."/>
        </authorList>
    </citation>
    <scope>NUCLEOTIDE SEQUENCE</scope>
    <source>
        <strain evidence="76">L58-55</strain>
    </source>
</reference>
<dbReference type="EMBL" id="AABBYJ010000001">
    <property type="protein sequence ID" value="EAG4330006.1"/>
    <property type="molecule type" value="Genomic_DNA"/>
</dbReference>
<dbReference type="Proteomes" id="UP000339309">
    <property type="component" value="Unassembled WGS sequence"/>
</dbReference>
<dbReference type="EMBL" id="DAAIHR010000001">
    <property type="protein sequence ID" value="HAB8396902.1"/>
    <property type="molecule type" value="Genomic_DNA"/>
</dbReference>
<dbReference type="Proteomes" id="UP000529135">
    <property type="component" value="Unassembled WGS sequence"/>
</dbReference>
<feature type="binding site" evidence="6">
    <location>
        <position position="65"/>
    </location>
    <ligand>
        <name>Zn(2+)</name>
        <dbReference type="ChEBI" id="CHEBI:29105"/>
        <note>catalytic</note>
    </ligand>
</feature>
<evidence type="ECO:0000313" key="50">
    <source>
        <dbReference type="EMBL" id="ECH7210881.1"/>
    </source>
</evidence>
<dbReference type="Proteomes" id="UP000841146">
    <property type="component" value="Unassembled WGS sequence"/>
</dbReference>
<evidence type="ECO:0000313" key="89">
    <source>
        <dbReference type="Proteomes" id="UP000355989"/>
    </source>
</evidence>
<dbReference type="EMBL" id="AAAKQF010000003">
    <property type="protein sequence ID" value="EAC9039545.1"/>
    <property type="molecule type" value="Genomic_DNA"/>
</dbReference>
<evidence type="ECO:0000313" key="52">
    <source>
        <dbReference type="EMBL" id="ECR7121685.1"/>
    </source>
</evidence>
<evidence type="ECO:0000313" key="11">
    <source>
        <dbReference type="EMBL" id="EAC4550898.1"/>
    </source>
</evidence>
<dbReference type="Proteomes" id="UP000376505">
    <property type="component" value="Unassembled WGS sequence"/>
</dbReference>
<evidence type="ECO:0000313" key="104">
    <source>
        <dbReference type="Proteomes" id="UP000423131"/>
    </source>
</evidence>
<evidence type="ECO:0000259" key="7">
    <source>
        <dbReference type="Pfam" id="PF00107"/>
    </source>
</evidence>
<evidence type="ECO:0000313" key="34">
    <source>
        <dbReference type="EMBL" id="EAG6168373.1"/>
    </source>
</evidence>
<evidence type="ECO:0000313" key="97">
    <source>
        <dbReference type="Proteomes" id="UP000388699"/>
    </source>
</evidence>
<comment type="pathway">
    <text evidence="6">Cell wall biogenesis; poly(ribitol phosphate) teichoic acid biosynthesis.</text>
</comment>
<dbReference type="EMBL" id="AABFMV010000003">
    <property type="protein sequence ID" value="EAH1614768.1"/>
    <property type="molecule type" value="Genomic_DNA"/>
</dbReference>
<dbReference type="EMBL" id="AABEQV010000003">
    <property type="protein sequence ID" value="EAG9856601.1"/>
    <property type="molecule type" value="Genomic_DNA"/>
</dbReference>
<evidence type="ECO:0000313" key="53">
    <source>
        <dbReference type="EMBL" id="ECX6923234.1"/>
    </source>
</evidence>
<dbReference type="EMBL" id="DABJAN010000001">
    <property type="protein sequence ID" value="HAJ9592574.1"/>
    <property type="molecule type" value="Genomic_DNA"/>
</dbReference>
<dbReference type="Proteomes" id="UP000393182">
    <property type="component" value="Unassembled WGS sequence"/>
</dbReference>
<evidence type="ECO:0000313" key="38">
    <source>
        <dbReference type="EMBL" id="EAG9856601.1"/>
    </source>
</evidence>
<evidence type="ECO:0000313" key="46">
    <source>
        <dbReference type="EMBL" id="EAK9318444.1"/>
    </source>
</evidence>
<evidence type="ECO:0000313" key="127">
    <source>
        <dbReference type="Proteomes" id="UP000566721"/>
    </source>
</evidence>
<reference evidence="128 129" key="3">
    <citation type="journal article" date="2018" name="Genome Biol.">
        <title>SKESA: strategic k-mer extension for scrupulous assemblies.</title>
        <authorList>
            <person name="Souvorov A."/>
            <person name="Agarwala R."/>
            <person name="Lipman D.J."/>
        </authorList>
    </citation>
    <scope>NUCLEOTIDE SEQUENCE [LARGE SCALE GENOMIC DNA]</scope>
    <source>
        <strain evidence="71">2017-325981-023-01</strain>
        <strain evidence="65 132">CFIAFB20100120</strain>
        <strain evidence="64 128">CFIAFB20130012</strain>
        <strain evidence="66">CFIAFB20160038</strain>
        <strain evidence="69">CFIAFB20170037</strain>
        <strain evidence="68 130">CFIAFB20170045</strain>
        <strain evidence="70 131">DMG1500109</strain>
        <strain evidence="63">Sam_F526FDD3-C0F7-43DB-B204-E231FEF9C926</strain>
    </source>
</reference>
<dbReference type="Proteomes" id="UP000350032">
    <property type="component" value="Unassembled WGS sequence"/>
</dbReference>
<proteinExistence type="inferred from homology"/>
<evidence type="ECO:0000313" key="94">
    <source>
        <dbReference type="Proteomes" id="UP000376505"/>
    </source>
</evidence>
<dbReference type="EMBL" id="DAAIRR010000001">
    <property type="protein sequence ID" value="HAB9174761.1"/>
    <property type="molecule type" value="Genomic_DNA"/>
</dbReference>
<dbReference type="Proteomes" id="UP000566721">
    <property type="component" value="Unassembled WGS sequence"/>
</dbReference>
<reference evidence="61 111" key="9">
    <citation type="submission" date="2020-02" db="EMBL/GenBank/DDBJ databases">
        <authorList>
            <person name="Ashton P.M."/>
            <person name="Dallman T."/>
            <person name="Nair S."/>
            <person name="De Pinna E."/>
            <person name="Peters T."/>
            <person name="Grant K."/>
        </authorList>
    </citation>
    <scope>NUCLEOTIDE SEQUENCE [LARGE SCALE GENOMIC DNA]</scope>
    <source>
        <strain evidence="42 120">282333</strain>
        <strain evidence="44 119">282352</strain>
        <strain evidence="37 123">289003</strain>
        <strain evidence="40 126">406731</strain>
        <strain evidence="38 124">429821</strain>
        <strain evidence="41 116">562417</strain>
        <strain evidence="43 118">562428</strain>
        <strain evidence="39 115">563356</strain>
        <strain evidence="10 102">688377</strain>
        <strain evidence="51 114">760311</strain>
        <strain evidence="59 107">833351</strain>
        <strain evidence="61 111">883775</strain>
        <strain evidence="23">RL15000161</strain>
        <strain evidence="24">RL15000271</strain>
        <strain evidence="25">RL15000286</strain>
        <strain evidence="26">RL15000440</strain>
    </source>
</reference>
<dbReference type="Proteomes" id="UP000406081">
    <property type="component" value="Unassembled WGS sequence"/>
</dbReference>
<dbReference type="Proteomes" id="UP000525850">
    <property type="component" value="Unassembled WGS sequence"/>
</dbReference>
<evidence type="ECO:0000313" key="100">
    <source>
        <dbReference type="Proteomes" id="UP000406081"/>
    </source>
</evidence>
<reference evidence="65" key="8">
    <citation type="submission" date="2020-01" db="EMBL/GenBank/DDBJ databases">
        <authorList>
            <consortium name="NCBI Pathogen Detection Project"/>
        </authorList>
    </citation>
    <scope>NUCLEOTIDE SEQUENCE</scope>
    <source>
        <strain evidence="71">2017-325981-023-01</strain>
        <strain evidence="65">CFIAFB20100120</strain>
        <strain evidence="64">CFIAFB20130012</strain>
        <strain evidence="66">CFIAFB20160038</strain>
        <strain evidence="69">CFIAFB20170037</strain>
        <strain evidence="68">CFIAFB20170045</strain>
        <strain evidence="70">DMG1500109</strain>
        <strain evidence="63">Sam_F526FDD3-C0F7-43DB-B204-E231FEF9C926</strain>
    </source>
</reference>
<evidence type="ECO:0000313" key="118">
    <source>
        <dbReference type="Proteomes" id="UP000529135"/>
    </source>
</evidence>
<dbReference type="InterPro" id="IPR013149">
    <property type="entry name" value="ADH-like_C"/>
</dbReference>
<evidence type="ECO:0000313" key="114">
    <source>
        <dbReference type="Proteomes" id="UP000478945"/>
    </source>
</evidence>
<dbReference type="Proteomes" id="UP000332711">
    <property type="component" value="Unassembled WGS sequence"/>
</dbReference>
<dbReference type="EMBL" id="AABCVX010000001">
    <property type="protein sequence ID" value="EAG6168373.1"/>
    <property type="molecule type" value="Genomic_DNA"/>
</dbReference>
<dbReference type="Proteomes" id="UP000413786">
    <property type="component" value="Unassembled WGS sequence"/>
</dbReference>
<evidence type="ECO:0000313" key="105">
    <source>
        <dbReference type="Proteomes" id="UP000427828"/>
    </source>
</evidence>
<dbReference type="Proteomes" id="UP000344343">
    <property type="component" value="Unassembled WGS sequence"/>
</dbReference>
<dbReference type="Proteomes" id="UP000460224">
    <property type="component" value="Unassembled WGS sequence"/>
</dbReference>
<evidence type="ECO:0000313" key="48">
    <source>
        <dbReference type="EMBL" id="ECB9514766.1"/>
    </source>
</evidence>
<dbReference type="Proteomes" id="UP000548826">
    <property type="component" value="Unassembled WGS sequence"/>
</dbReference>
<evidence type="ECO:0000313" key="112">
    <source>
        <dbReference type="Proteomes" id="UP000478682"/>
    </source>
</evidence>
<dbReference type="Proteomes" id="UP000852906">
    <property type="component" value="Unassembled WGS sequence"/>
</dbReference>
<dbReference type="EMBL" id="AACJYH010000004">
    <property type="protein sequence ID" value="EAK8897196.1"/>
    <property type="molecule type" value="Genomic_DNA"/>
</dbReference>
<dbReference type="Proteomes" id="UP000843503">
    <property type="component" value="Unassembled WGS sequence"/>
</dbReference>
<dbReference type="Proteomes" id="UP000423131">
    <property type="component" value="Unassembled WGS sequence"/>
</dbReference>
<dbReference type="Proteomes" id="UP000335978">
    <property type="component" value="Unassembled WGS sequence"/>
</dbReference>
<evidence type="ECO:0000313" key="23">
    <source>
        <dbReference type="EMBL" id="EAE2660128.1"/>
    </source>
</evidence>
<evidence type="ECO:0000313" key="79">
    <source>
        <dbReference type="Proteomes" id="UP000331186"/>
    </source>
</evidence>
<dbReference type="Proteomes" id="UP000398321">
    <property type="component" value="Unassembled WGS sequence"/>
</dbReference>
<dbReference type="Proteomes" id="UP000533021">
    <property type="component" value="Unassembled WGS sequence"/>
</dbReference>
<dbReference type="InterPro" id="IPR011032">
    <property type="entry name" value="GroES-like_sf"/>
</dbReference>
<dbReference type="Proteomes" id="UP000530452">
    <property type="component" value="Unassembled WGS sequence"/>
</dbReference>
<dbReference type="Proteomes" id="UP000455569">
    <property type="component" value="Unassembled WGS sequence"/>
</dbReference>
<dbReference type="EMBL" id="AAAQQZ010000001">
    <property type="protein sequence ID" value="EAE1337746.1"/>
    <property type="molecule type" value="Genomic_DNA"/>
</dbReference>
<evidence type="ECO:0000313" key="122">
    <source>
        <dbReference type="Proteomes" id="UP000540117"/>
    </source>
</evidence>
<evidence type="ECO:0000313" key="72">
    <source>
        <dbReference type="EMBL" id="KAA9453701.1"/>
    </source>
</evidence>
<dbReference type="EMBL" id="AABAGT010000002">
    <property type="protein sequence ID" value="EAG0865893.1"/>
    <property type="molecule type" value="Genomic_DNA"/>
</dbReference>
<evidence type="ECO:0000313" key="67">
    <source>
        <dbReference type="EMBL" id="HAB9177298.1"/>
    </source>
</evidence>
<dbReference type="EMBL" id="QUQA01000010">
    <property type="protein sequence ID" value="RKC01377.1"/>
    <property type="molecule type" value="Genomic_DNA"/>
</dbReference>
<evidence type="ECO:0000313" key="36">
    <source>
        <dbReference type="EMBL" id="EAG6764782.1"/>
    </source>
</evidence>
<dbReference type="EMBL" id="AABAWE010000001">
    <property type="protein sequence ID" value="EAG2085633.1"/>
    <property type="molecule type" value="Genomic_DNA"/>
</dbReference>
<dbReference type="EMBL" id="MJTJ01000019">
    <property type="protein sequence ID" value="OET49097.1"/>
    <property type="molecule type" value="Genomic_DNA"/>
</dbReference>
<evidence type="ECO:0000313" key="14">
    <source>
        <dbReference type="EMBL" id="EAC9039545.1"/>
    </source>
</evidence>
<evidence type="ECO:0000313" key="33">
    <source>
        <dbReference type="EMBL" id="EAG4330006.1"/>
    </source>
</evidence>
<evidence type="ECO:0000313" key="68">
    <source>
        <dbReference type="EMBL" id="HAC0012931.1"/>
    </source>
</evidence>
<evidence type="ECO:0000313" key="27">
    <source>
        <dbReference type="EMBL" id="EAG0865893.1"/>
    </source>
</evidence>
<evidence type="ECO:0000313" key="93">
    <source>
        <dbReference type="Proteomes" id="UP000371553"/>
    </source>
</evidence>
<dbReference type="KEGG" id="lmoe:BN418_1305"/>
<evidence type="ECO:0000313" key="56">
    <source>
        <dbReference type="EMBL" id="EDN7714141.1"/>
    </source>
</evidence>
<dbReference type="EMBL" id="QXKO01000005">
    <property type="protein sequence ID" value="RJZ20669.1"/>
    <property type="molecule type" value="Genomic_DNA"/>
</dbReference>
<evidence type="ECO:0000313" key="9">
    <source>
        <dbReference type="EMBL" id="EAC3882567.1"/>
    </source>
</evidence>
<evidence type="ECO:0000313" key="26">
    <source>
        <dbReference type="EMBL" id="EAE5602632.1"/>
    </source>
</evidence>
<evidence type="ECO:0000313" key="22">
    <source>
        <dbReference type="EMBL" id="EAE2352868.1"/>
    </source>
</evidence>
<evidence type="ECO:0000313" key="20">
    <source>
        <dbReference type="EMBL" id="EAE1094997.1"/>
    </source>
</evidence>
<evidence type="ECO:0000313" key="16">
    <source>
        <dbReference type="EMBL" id="EAD5775084.1"/>
    </source>
</evidence>
<evidence type="ECO:0000313" key="80">
    <source>
        <dbReference type="Proteomes" id="UP000335978"/>
    </source>
</evidence>
<dbReference type="EMBL" id="AAAJKI010000071">
    <property type="protein sequence ID" value="EAC6549681.1"/>
    <property type="molecule type" value="Genomic_DNA"/>
</dbReference>
<evidence type="ECO:0000313" key="43">
    <source>
        <dbReference type="EMBL" id="EAH3126797.1"/>
    </source>
</evidence>
<dbReference type="Proteomes" id="UP000337746">
    <property type="component" value="Unassembled WGS sequence"/>
</dbReference>
<dbReference type="Proteomes" id="UP000336166">
    <property type="component" value="Unassembled WGS sequence"/>
</dbReference>
<feature type="domain" description="Alcohol dehydrogenase-like C-terminal" evidence="7">
    <location>
        <begin position="218"/>
        <end position="295"/>
    </location>
</feature>
<dbReference type="Proteomes" id="UP000478945">
    <property type="component" value="Unassembled WGS sequence"/>
</dbReference>
<evidence type="ECO:0000313" key="54">
    <source>
        <dbReference type="EMBL" id="ECY6543206.1"/>
    </source>
</evidence>
<dbReference type="HAMAP" id="MF_02069">
    <property type="entry name" value="TarJ"/>
    <property type="match status" value="1"/>
</dbReference>
<evidence type="ECO:0000313" key="101">
    <source>
        <dbReference type="Proteomes" id="UP000410967"/>
    </source>
</evidence>
<evidence type="ECO:0000313" key="90">
    <source>
        <dbReference type="Proteomes" id="UP000356407"/>
    </source>
</evidence>
<dbReference type="EMBL" id="AAANYR010000001">
    <property type="protein sequence ID" value="EAD5785093.1"/>
    <property type="molecule type" value="Genomic_DNA"/>
</dbReference>
<keyword evidence="6" id="KW-0961">Cell wall biogenesis/degradation</keyword>
<dbReference type="Proteomes" id="UP000467247">
    <property type="component" value="Unassembled WGS sequence"/>
</dbReference>
<dbReference type="EMBL" id="AABDDO010000022">
    <property type="protein sequence ID" value="EAG6764782.1"/>
    <property type="molecule type" value="Genomic_DNA"/>
</dbReference>
<dbReference type="EMBL" id="DAAIJL010000012">
    <property type="protein sequence ID" value="HAB8558061.1"/>
    <property type="molecule type" value="Genomic_DNA"/>
</dbReference>
<evidence type="ECO:0000313" key="95">
    <source>
        <dbReference type="Proteomes" id="UP000378540"/>
    </source>
</evidence>
<feature type="domain" description="Alcohol dehydrogenase-like N-terminal" evidence="8">
    <location>
        <begin position="26"/>
        <end position="133"/>
    </location>
</feature>
<dbReference type="EMBL" id="AAHZFN010000023">
    <property type="protein sequence ID" value="ECB9474893.1"/>
    <property type="molecule type" value="Genomic_DNA"/>
</dbReference>
<evidence type="ECO:0000313" key="86">
    <source>
        <dbReference type="Proteomes" id="UP000350032"/>
    </source>
</evidence>
<dbReference type="Proteomes" id="UP000840928">
    <property type="component" value="Unassembled WGS sequence"/>
</dbReference>
<evidence type="ECO:0000313" key="64">
    <source>
        <dbReference type="EMBL" id="HAB8396902.1"/>
    </source>
</evidence>
<keyword evidence="3 6" id="KW-0479">Metal-binding</keyword>
<dbReference type="EMBL" id="AAAREG010000001">
    <property type="protein sequence ID" value="EAE2352868.1"/>
    <property type="molecule type" value="Genomic_DNA"/>
</dbReference>
<dbReference type="Proteomes" id="UP000371553">
    <property type="component" value="Unassembled WGS sequence"/>
</dbReference>
<evidence type="ECO:0000313" key="110">
    <source>
        <dbReference type="Proteomes" id="UP000467347"/>
    </source>
</evidence>
<evidence type="ECO:0000313" key="32">
    <source>
        <dbReference type="EMBL" id="EAG2997447.1"/>
    </source>
</evidence>
<evidence type="ECO:0000313" key="106">
    <source>
        <dbReference type="Proteomes" id="UP000455569"/>
    </source>
</evidence>
<dbReference type="Proteomes" id="UP000355989">
    <property type="component" value="Unassembled WGS sequence"/>
</dbReference>
<dbReference type="GO" id="GO:0071555">
    <property type="term" value="P:cell wall organization"/>
    <property type="evidence" value="ECO:0007669"/>
    <property type="project" value="UniProtKB-KW"/>
</dbReference>
<evidence type="ECO:0000313" key="28">
    <source>
        <dbReference type="EMBL" id="EAG0993626.1"/>
    </source>
</evidence>
<comment type="catalytic activity">
    <reaction evidence="6">
        <text>D-ribitol 5-phosphate + NADP(+) = D-ribulose 5-phosphate + NADPH + H(+)</text>
        <dbReference type="Rhea" id="RHEA:19921"/>
        <dbReference type="ChEBI" id="CHEBI:15378"/>
        <dbReference type="ChEBI" id="CHEBI:57695"/>
        <dbReference type="ChEBI" id="CHEBI:57783"/>
        <dbReference type="ChEBI" id="CHEBI:58121"/>
        <dbReference type="ChEBI" id="CHEBI:58349"/>
        <dbReference type="EC" id="1.1.1.405"/>
    </reaction>
</comment>
<evidence type="ECO:0000313" key="120">
    <source>
        <dbReference type="Proteomes" id="UP000533021"/>
    </source>
</evidence>
<dbReference type="EMBL" id="AABBAW010000001">
    <property type="protein sequence ID" value="EAG2513720.1"/>
    <property type="molecule type" value="Genomic_DNA"/>
</dbReference>
<dbReference type="Pfam" id="PF00107">
    <property type="entry name" value="ADH_zinc_N"/>
    <property type="match status" value="1"/>
</dbReference>
<evidence type="ECO:0000313" key="84">
    <source>
        <dbReference type="Proteomes" id="UP000344343"/>
    </source>
</evidence>
<dbReference type="EMBL" id="AANPAU010000002">
    <property type="protein sequence ID" value="EDP8513122.1"/>
    <property type="molecule type" value="Genomic_DNA"/>
</dbReference>
<evidence type="ECO:0000313" key="109">
    <source>
        <dbReference type="Proteomes" id="UP000467247"/>
    </source>
</evidence>
<dbReference type="EMBL" id="AAIAJJ010000005">
    <property type="protein sequence ID" value="ECC1557238.1"/>
    <property type="molecule type" value="Genomic_DNA"/>
</dbReference>
<evidence type="ECO:0000313" key="58">
    <source>
        <dbReference type="EMBL" id="EDN8270764.1"/>
    </source>
</evidence>
<dbReference type="EMBL" id="AABBHO010000024">
    <property type="protein sequence ID" value="EAG2997447.1"/>
    <property type="molecule type" value="Genomic_DNA"/>
</dbReference>
<evidence type="ECO:0000313" key="125">
    <source>
        <dbReference type="Proteomes" id="UP000549379"/>
    </source>
</evidence>
<reference evidence="82 85" key="6">
    <citation type="submission" date="2018-06" db="EMBL/GenBank/DDBJ databases">
        <authorList>
            <consortium name="GenomeTrakr: Next Generation Sequencing Network for Food Pathogen Tracability"/>
        </authorList>
    </citation>
    <scope>NUCLEOTIDE SEQUENCE [LARGE SCALE GENOMIC DNA]</scope>
    <source>
        <strain evidence="32 125">10B02965A-1</strain>
        <strain evidence="28 100">ARS-CC9329</strain>
        <strain evidence="19 97">CFSAN008016</strain>
        <strain evidence="9 90">CFSAN060999</strain>
        <strain evidence="55 80">CFSAN085184</strain>
        <strain evidence="56 106">CFSAN102901</strain>
        <strain evidence="21 96">FDA00006494</strain>
        <strain evidence="12 95">FDA00009539</strain>
        <strain evidence="13 79">FDA00013332</strain>
        <strain evidence="17 84">FDA00013853</strain>
        <strain evidence="47 104">FDA00014336</strain>
        <strain evidence="49 98">FDA00014370</strain>
        <strain evidence="48 99">FDA00014392</strain>
        <strain evidence="50 87">FDA00014472</strain>
        <strain evidence="57 109">FDA00015028</strain>
        <strain evidence="62">FDA00015054</strain>
        <strain evidence="33 122">FDA1005580-S054-001</strain>
        <strain evidence="113">FDA1090798-S029-001</strain>
        <strain evidence="31 117">FDA960927-006-004</strain>
        <strain evidence="34 127">FLAG-38921</strain>
        <strain evidence="53 105">FLAG-51482A</strain>
        <strain evidence="30 82">FLAG-54356</strain>
        <strain evidence="20 89">FLAG-78586</strain>
        <strain evidence="16 94">FSIS31901579</strain>
        <strain evidence="18 93">NYAG13B12507-5</strain>
        <strain evidence="60 110">OSF101448</strain>
        <strain evidence="15 85">VA-WGS-00405</strain>
    </source>
</reference>
<dbReference type="EMBL" id="AAARLF010000001">
    <property type="protein sequence ID" value="EAE2896963.1"/>
    <property type="molecule type" value="Genomic_DNA"/>
</dbReference>
<dbReference type="EMBL" id="AAKHCT010000001">
    <property type="protein sequence ID" value="ECR7121685.1"/>
    <property type="molecule type" value="Genomic_DNA"/>
</dbReference>
<name>A0A0E1A0F4_LISMN</name>
<evidence type="ECO:0000313" key="113">
    <source>
        <dbReference type="Proteomes" id="UP000478704"/>
    </source>
</evidence>
<dbReference type="GO" id="GO:1902012">
    <property type="term" value="P:poly(ribitol phosphate) teichoic acid biosynthetic process"/>
    <property type="evidence" value="ECO:0007669"/>
    <property type="project" value="UniProtKB-UniRule"/>
</dbReference>
<dbReference type="EMBL" id="AAAIKW010000001">
    <property type="protein sequence ID" value="EAC4550898.1"/>
    <property type="molecule type" value="Genomic_DNA"/>
</dbReference>
<comment type="function">
    <text evidence="6">Catalyzes the NADPH dependent reduction of D-ribulose 5-phosphate to D-ribitol 5-phosphate.</text>
</comment>
<evidence type="ECO:0000313" key="116">
    <source>
        <dbReference type="Proteomes" id="UP000525068"/>
    </source>
</evidence>
<protein>
    <recommendedName>
        <fullName evidence="6">Ribulose-5-phosphate reductase</fullName>
        <shortName evidence="6">Ribulose-5-P reductase</shortName>
        <ecNumber evidence="6">1.1.1.405</ecNumber>
    </recommendedName>
    <alternativeName>
        <fullName evidence="6">Ribitol-5-phosphate dehydrogenase</fullName>
    </alternativeName>
</protein>
<evidence type="ECO:0000313" key="133">
    <source>
        <dbReference type="Proteomes" id="UP000852906"/>
    </source>
</evidence>
<dbReference type="EMBL" id="DAAEQL010000004">
    <property type="protein sequence ID" value="HAA8490514.1"/>
    <property type="molecule type" value="Genomic_DNA"/>
</dbReference>
<dbReference type="InterPro" id="IPR013154">
    <property type="entry name" value="ADH-like_N"/>
</dbReference>
<keyword evidence="6" id="KW-0521">NADP</keyword>
<dbReference type="Proteomes" id="UP000383365">
    <property type="component" value="Unassembled WGS sequence"/>
</dbReference>
<evidence type="ECO:0000313" key="126">
    <source>
        <dbReference type="Proteomes" id="UP000566597"/>
    </source>
</evidence>
<dbReference type="Proteomes" id="UP000193519">
    <property type="component" value="Chromosome"/>
</dbReference>
<evidence type="ECO:0000313" key="102">
    <source>
        <dbReference type="Proteomes" id="UP000413786"/>
    </source>
</evidence>
<evidence type="ECO:0000313" key="69">
    <source>
        <dbReference type="EMBL" id="HAC0273755.1"/>
    </source>
</evidence>
<evidence type="ECO:0000313" key="115">
    <source>
        <dbReference type="Proteomes" id="UP000517258"/>
    </source>
</evidence>
<evidence type="ECO:0000313" key="21">
    <source>
        <dbReference type="EMBL" id="EAE1337746.1"/>
    </source>
</evidence>
<evidence type="ECO:0000313" key="66">
    <source>
        <dbReference type="EMBL" id="HAB9174761.1"/>
    </source>
</evidence>
<dbReference type="InterPro" id="IPR036291">
    <property type="entry name" value="NAD(P)-bd_dom_sf"/>
</dbReference>
<dbReference type="PANTHER" id="PTHR43350:SF19">
    <property type="entry name" value="D-GULOSIDE 3-DEHYDROGENASE"/>
    <property type="match status" value="1"/>
</dbReference>
<dbReference type="Proteomes" id="UP000549379">
    <property type="component" value="Unassembled WGS sequence"/>
</dbReference>
<dbReference type="Proteomes" id="UP000358545">
    <property type="component" value="Unassembled WGS sequence"/>
</dbReference>
<dbReference type="Proteomes" id="UP000844415">
    <property type="component" value="Unassembled WGS sequence"/>
</dbReference>
<dbReference type="Proteomes" id="UP000427828">
    <property type="component" value="Unassembled WGS sequence"/>
</dbReference>
<evidence type="ECO:0000313" key="108">
    <source>
        <dbReference type="Proteomes" id="UP000460224"/>
    </source>
</evidence>
<dbReference type="EMBL" id="AANOZB010000003">
    <property type="protein sequence ID" value="EDP8409631.1"/>
    <property type="molecule type" value="Genomic_DNA"/>
</dbReference>
<evidence type="ECO:0000313" key="61">
    <source>
        <dbReference type="EMBL" id="EDP8409631.1"/>
    </source>
</evidence>
<evidence type="ECO:0000313" key="63">
    <source>
        <dbReference type="EMBL" id="HAA8490514.1"/>
    </source>
</evidence>
<evidence type="ECO:0000313" key="37">
    <source>
        <dbReference type="EMBL" id="EAG9519707.1"/>
    </source>
</evidence>
<dbReference type="Proteomes" id="UP000345329">
    <property type="component" value="Unassembled WGS sequence"/>
</dbReference>
<dbReference type="AlphaFoldDB" id="A0A0E1A0F4"/>
<dbReference type="EMBL" id="DAAIRR010000013">
    <property type="protein sequence ID" value="HAB9177298.1"/>
    <property type="molecule type" value="Genomic_DNA"/>
</dbReference>
<dbReference type="GO" id="GO:0050256">
    <property type="term" value="F:ribitol-5-phosphate 2-dehydrogenase [NAD(P)+] activity"/>
    <property type="evidence" value="ECO:0007669"/>
    <property type="project" value="UniProtKB-UniRule"/>
</dbReference>
<evidence type="ECO:0000313" key="124">
    <source>
        <dbReference type="Proteomes" id="UP000548826"/>
    </source>
</evidence>
<evidence type="ECO:0000313" key="45">
    <source>
        <dbReference type="EMBL" id="EAK8897196.1"/>
    </source>
</evidence>
<dbReference type="EMBL" id="DAAJZA010000003">
    <property type="protein sequence ID" value="HAC1754415.1"/>
    <property type="molecule type" value="Genomic_DNA"/>
</dbReference>
<evidence type="ECO:0000313" key="131">
    <source>
        <dbReference type="Proteomes" id="UP000843775"/>
    </source>
</evidence>
<evidence type="ECO:0000313" key="70">
    <source>
        <dbReference type="EMBL" id="HAC1754415.1"/>
    </source>
</evidence>
<dbReference type="Proteomes" id="UP000331186">
    <property type="component" value="Unassembled WGS sequence"/>
</dbReference>
<evidence type="ECO:0000256" key="5">
    <source>
        <dbReference type="ARBA" id="ARBA00023002"/>
    </source>
</evidence>
<evidence type="ECO:0000313" key="18">
    <source>
        <dbReference type="EMBL" id="EAD8147377.1"/>
    </source>
</evidence>
<dbReference type="EMBL" id="AANCZP010000015">
    <property type="protein sequence ID" value="EDN8270764.1"/>
    <property type="molecule type" value="Genomic_DNA"/>
</dbReference>
<evidence type="ECO:0000313" key="17">
    <source>
        <dbReference type="EMBL" id="EAD5785093.1"/>
    </source>
</evidence>
<evidence type="ECO:0000313" key="13">
    <source>
        <dbReference type="EMBL" id="EAC6549681.1"/>
    </source>
</evidence>
<dbReference type="Proteomes" id="UP000356407">
    <property type="component" value="Unassembled WGS sequence"/>
</dbReference>
<dbReference type="GO" id="GO:0008270">
    <property type="term" value="F:zinc ion binding"/>
    <property type="evidence" value="ECO:0007669"/>
    <property type="project" value="UniProtKB-UniRule"/>
</dbReference>
<dbReference type="Proteomes" id="UP000467347">
    <property type="component" value="Unassembled WGS sequence"/>
</dbReference>
<dbReference type="Proteomes" id="UP000546397">
    <property type="component" value="Unassembled WGS sequence"/>
</dbReference>
<dbReference type="Proteomes" id="UP000525068">
    <property type="component" value="Unassembled WGS sequence"/>
</dbReference>
<evidence type="ECO:0000313" key="19">
    <source>
        <dbReference type="EMBL" id="EAE0771013.1"/>
    </source>
</evidence>
<dbReference type="Proteomes" id="UP000354255">
    <property type="component" value="Unassembled WGS sequence"/>
</dbReference>
<dbReference type="EMBL" id="AAAQOE010000001">
    <property type="protein sequence ID" value="EAE1094997.1"/>
    <property type="molecule type" value="Genomic_DNA"/>
</dbReference>
<gene>
    <name evidence="6 75" type="primary">tarJ</name>
    <name evidence="74" type="synonym">tarj</name>
    <name evidence="28" type="ORF">A3R20_03245</name>
    <name evidence="27" type="ORF">A8L61_01205</name>
    <name evidence="11" type="ORF">ABZ57_00205</name>
    <name evidence="75" type="ORF">AE233_01634</name>
    <name evidence="35" type="ORF">AF817_03110</name>
    <name evidence="36" type="ORF">AF817_16375</name>
    <name evidence="73" type="ORF">AJL21_12595</name>
    <name evidence="12" type="ORF">AP104_10940</name>
    <name evidence="20" type="ORF">APD94_03410</name>
    <name evidence="21" type="ORF">ART25_02260</name>
    <name evidence="31" type="ORF">B1N52_00980</name>
    <name evidence="9" type="ORF">B4X68_11100</name>
    <name evidence="32" type="ORF">B5K54_09090</name>
    <name evidence="29" type="ORF">BB997_03140</name>
    <name evidence="53" type="ORF">BCZ19_00995</name>
    <name evidence="30" type="ORF">BCZ21_00050</name>
    <name evidence="76" type="ORF">BES38_02985</name>
    <name evidence="33" type="ORF">CAV64_01900</name>
    <name evidence="18" type="ORF">CD20_15015</name>
    <name evidence="41" type="ORF">D4271_05045</name>
    <name evidence="42" type="ORF">D4920_05100</name>
    <name evidence="37" type="ORF">D4B11_07970</name>
    <name evidence="38" type="ORF">D4C60_06310</name>
    <name evidence="39" type="ORF">D4D89_05735</name>
    <name evidence="40" type="ORF">D4U23_00960</name>
    <name evidence="43" type="ORF">D5M70_05730</name>
    <name evidence="44" type="ORF">D5N24_02410</name>
    <name evidence="45" type="ORF">D7104_05705</name>
    <name evidence="72" type="ORF">DCK61_04360</name>
    <name evidence="34" type="ORF">DCT16_03105</name>
    <name evidence="19" type="ORF">DG57_14355</name>
    <name evidence="13" type="ORF">DU018_15080</name>
    <name evidence="74" type="ORF">DYZ50_02195</name>
    <name evidence="10" type="ORF">E0I39_05800</name>
    <name evidence="23" type="ORF">E1V33_08170</name>
    <name evidence="24" type="ORF">E1W43_03235</name>
    <name evidence="25" type="ORF">E1W56_03355</name>
    <name evidence="26" type="ORF">E1X78_00755</name>
    <name evidence="17" type="ORF">EX365_00790</name>
    <name evidence="16" type="ORF">EXZ73_12355</name>
    <name evidence="52" type="ORF">F1788_03035</name>
    <name evidence="54" type="ORF">F6436_02575</name>
    <name evidence="46" type="ORF">FA835_15215</name>
    <name evidence="51" type="ORF">FJU19_05640</name>
    <name evidence="48" type="ORF">FLQ97_13675</name>
    <name evidence="47" type="ORF">FLR03_14560</name>
    <name evidence="49" type="ORF">FNX40_10545</name>
    <name evidence="50" type="ORF">FPL45_05980</name>
    <name evidence="62" type="ORF">G3O21_000516</name>
    <name evidence="61" type="ORF">G3R95_001181</name>
    <name evidence="55" type="ORF">GCV64_03090</name>
    <name evidence="63" type="ORF">GHO09_08385</name>
    <name evidence="59" type="ORF">GI230_11360</name>
    <name evidence="70" type="ORF">GI949_05455</name>
    <name evidence="60" type="ORF">GJW51_00585</name>
    <name evidence="56" type="ORF">GQG13_03275</name>
    <name evidence="57" type="ORF">GT011_03100</name>
    <name evidence="58" type="ORF">GT011_15590</name>
    <name evidence="64" type="ORF">GYR60_00080</name>
    <name evidence="65" type="ORF">GYS09_12265</name>
    <name evidence="66" type="ORF">GYU24_03485</name>
    <name evidence="67" type="ORF">GYU24_16460</name>
    <name evidence="68" type="ORF">GYX23_07985</name>
    <name evidence="69" type="ORF">GYY14_00065</name>
    <name evidence="71" type="ORF">HQN34_000749</name>
    <name evidence="14" type="ORF">KV70_04945</name>
    <name evidence="15" type="ORF">UI29_00810</name>
    <name evidence="22" type="ORF">Y261_00720</name>
</gene>
<evidence type="ECO:0000313" key="24">
    <source>
        <dbReference type="EMBL" id="EAE2896963.1"/>
    </source>
</evidence>
<keyword evidence="5 6" id="KW-0560">Oxidoreductase</keyword>
<dbReference type="InterPro" id="IPR034710">
    <property type="entry name" value="TarJ"/>
</dbReference>
<dbReference type="EMBL" id="AAAMZD010000001">
    <property type="protein sequence ID" value="EAD3791309.1"/>
    <property type="molecule type" value="Genomic_DNA"/>
</dbReference>
<evidence type="ECO:0000313" key="10">
    <source>
        <dbReference type="EMBL" id="EAC4482398.1"/>
    </source>
</evidence>
<dbReference type="KEGG" id="lmom:IJ09_04850"/>
<evidence type="ECO:0000313" key="103">
    <source>
        <dbReference type="Proteomes" id="UP000421738"/>
    </source>
</evidence>
<dbReference type="Proteomes" id="UP000410967">
    <property type="component" value="Unassembled WGS sequence"/>
</dbReference>
<dbReference type="Proteomes" id="UP000401273">
    <property type="component" value="Unassembled WGS sequence"/>
</dbReference>
<dbReference type="EMBL" id="AAANYN010000021">
    <property type="protein sequence ID" value="EAD5775084.1"/>
    <property type="molecule type" value="Genomic_DNA"/>
</dbReference>
<evidence type="ECO:0000313" key="123">
    <source>
        <dbReference type="Proteomes" id="UP000546397"/>
    </source>
</evidence>
<reference evidence="81 83" key="5">
    <citation type="submission" date="2018-06" db="EMBL/GenBank/DDBJ databases">
        <authorList>
            <consortium name="PulseNet: The National Subtyping Network for Foodborne Disease Surveillance"/>
            <person name="Tarr C.L."/>
            <person name="Trees E."/>
            <person name="Katz L.S."/>
            <person name="Carleton-Romer H.A."/>
            <person name="Stroika S."/>
            <person name="Kucerova Z."/>
            <person name="Roache K.F."/>
            <person name="Sabol A.L."/>
            <person name="Besser J."/>
            <person name="Gerner-Smidt P."/>
        </authorList>
    </citation>
    <scope>NUCLEOTIDE SEQUENCE [LARGE SCALE GENOMIC DNA]</scope>
    <source>
        <strain evidence="11 83">2015L-6227</strain>
        <strain evidence="22 81">PNUSAL000134</strain>
        <strain evidence="14 88">PNUSAL000910</strain>
        <strain evidence="27 91">PNUSAL002180</strain>
        <strain evidence="29 112">PNUSAL002298</strain>
        <strain evidence="45 86">PNUSAL004402</strain>
        <strain evidence="52 103">PNUSAL005666</strain>
    </source>
</reference>
<dbReference type="EMBL" id="AABEVI010000003">
    <property type="protein sequence ID" value="EAH0217811.1"/>
    <property type="molecule type" value="Genomic_DNA"/>
</dbReference>
<dbReference type="Proteomes" id="UP000421738">
    <property type="component" value="Unassembled WGS sequence"/>
</dbReference>
<keyword evidence="4 6" id="KW-0862">Zinc</keyword>
<dbReference type="Pfam" id="PF08240">
    <property type="entry name" value="ADH_N"/>
    <property type="match status" value="1"/>
</dbReference>
<dbReference type="EMBL" id="AAASTI010000001">
    <property type="protein sequence ID" value="EAE5602632.1"/>
    <property type="molecule type" value="Genomic_DNA"/>
</dbReference>
<dbReference type="OMA" id="FGRHQSK"/>
<evidence type="ECO:0000313" key="44">
    <source>
        <dbReference type="EMBL" id="EAH3293237.1"/>
    </source>
</evidence>
<evidence type="ECO:0000313" key="25">
    <source>
        <dbReference type="EMBL" id="EAE4941085.1"/>
    </source>
</evidence>
<feature type="binding site" evidence="6">
    <location>
        <position position="64"/>
    </location>
    <ligand>
        <name>Zn(2+)</name>
        <dbReference type="ChEBI" id="CHEBI:29105"/>
        <note>catalytic</note>
    </ligand>
</feature>
<evidence type="ECO:0000313" key="129">
    <source>
        <dbReference type="Proteomes" id="UP000840567"/>
    </source>
</evidence>
<dbReference type="EMBL" id="AAAQJJ010000021">
    <property type="protein sequence ID" value="EAE0771013.1"/>
    <property type="molecule type" value="Genomic_DNA"/>
</dbReference>
<evidence type="ECO:0000313" key="29">
    <source>
        <dbReference type="EMBL" id="EAG1892598.1"/>
    </source>
</evidence>
<dbReference type="EMBL" id="AAJEKY010000003">
    <property type="protein sequence ID" value="ECL0130571.1"/>
    <property type="molecule type" value="Genomic_DNA"/>
</dbReference>
<dbReference type="Gene3D" id="3.40.50.720">
    <property type="entry name" value="NAD(P)-binding Rossmann-like Domain"/>
    <property type="match status" value="1"/>
</dbReference>
<evidence type="ECO:0000313" key="51">
    <source>
        <dbReference type="EMBL" id="ECL0130571.1"/>
    </source>
</evidence>
<evidence type="ECO:0000313" key="119">
    <source>
        <dbReference type="Proteomes" id="UP000530452"/>
    </source>
</evidence>
<dbReference type="EMBL" id="AANCRK010000001">
    <property type="protein sequence ID" value="EDN7714141.1"/>
    <property type="molecule type" value="Genomic_DNA"/>
</dbReference>
<dbReference type="Proteomes" id="UP000478704">
    <property type="component" value="Unassembled WGS sequence"/>
</dbReference>
<dbReference type="RefSeq" id="WP_003721504.1">
    <property type="nucleotide sequence ID" value="NC_021824.1"/>
</dbReference>
<dbReference type="Proteomes" id="UP000285054">
    <property type="component" value="Unassembled WGS sequence"/>
</dbReference>
<dbReference type="Proteomes" id="UP000364988">
    <property type="component" value="Unassembled WGS sequence"/>
</dbReference>
<dbReference type="Proteomes" id="UP000842809">
    <property type="component" value="Unassembled WGS sequence"/>
</dbReference>
<dbReference type="EMBL" id="AANDQG010000005">
    <property type="protein sequence ID" value="EDN9630195.1"/>
    <property type="molecule type" value="Genomic_DNA"/>
</dbReference>
<evidence type="ECO:0000313" key="130">
    <source>
        <dbReference type="Proteomes" id="UP000841146"/>
    </source>
</evidence>
<evidence type="ECO:0000313" key="88">
    <source>
        <dbReference type="Proteomes" id="UP000354255"/>
    </source>
</evidence>
<dbReference type="Proteomes" id="UP000843775">
    <property type="component" value="Unassembled WGS sequence"/>
</dbReference>
<evidence type="ECO:0000313" key="41">
    <source>
        <dbReference type="EMBL" id="EAH1614768.1"/>
    </source>
</evidence>
<dbReference type="EMBL" id="AAHZFY010000040">
    <property type="protein sequence ID" value="ECB9514766.1"/>
    <property type="molecule type" value="Genomic_DNA"/>
</dbReference>
<dbReference type="UniPathway" id="UPA00790"/>
<dbReference type="Proteomes" id="UP000840567">
    <property type="component" value="Unassembled WGS sequence"/>
</dbReference>
<evidence type="ECO:0000313" key="128">
    <source>
        <dbReference type="Proteomes" id="UP000840197"/>
    </source>
</evidence>
<evidence type="ECO:0000313" key="92">
    <source>
        <dbReference type="Proteomes" id="UP000364988"/>
    </source>
</evidence>
<dbReference type="Proteomes" id="UP000470497">
    <property type="component" value="Unassembled WGS sequence"/>
</dbReference>
<evidence type="ECO:0000313" key="57">
    <source>
        <dbReference type="EMBL" id="EDN8268319.1"/>
    </source>
</evidence>
<feature type="binding site" evidence="6">
    <location>
        <position position="38"/>
    </location>
    <ligand>
        <name>Zn(2+)</name>
        <dbReference type="ChEBI" id="CHEBI:29105"/>
        <note>catalytic</note>
    </ligand>
</feature>
<evidence type="ECO:0000313" key="81">
    <source>
        <dbReference type="Proteomes" id="UP000336166"/>
    </source>
</evidence>
<comment type="similarity">
    <text evidence="2 6">Belongs to the zinc-containing alcohol dehydrogenase family.</text>
</comment>
<dbReference type="Proteomes" id="UP000389283">
    <property type="component" value="Unassembled WGS sequence"/>
</dbReference>
<dbReference type="Proteomes" id="UP000280270">
    <property type="component" value="Unassembled WGS sequence"/>
</dbReference>
<comment type="cofactor">
    <cofactor evidence="1 6">
        <name>Zn(2+)</name>
        <dbReference type="ChEBI" id="CHEBI:29105"/>
    </cofactor>
</comment>
<evidence type="ECO:0000313" key="65">
    <source>
        <dbReference type="EMBL" id="HAB8558061.1"/>
    </source>
</evidence>
<dbReference type="Proteomes" id="UP000566597">
    <property type="component" value="Unassembled WGS sequence"/>
</dbReference>
<evidence type="ECO:0000313" key="111">
    <source>
        <dbReference type="Proteomes" id="UP000470497"/>
    </source>
</evidence>
<dbReference type="Proteomes" id="UP000535556">
    <property type="component" value="Unassembled WGS sequence"/>
</dbReference>
<evidence type="ECO:0000313" key="74">
    <source>
        <dbReference type="EMBL" id="RJZ20669.1"/>
    </source>
</evidence>
<dbReference type="EMBL" id="AAAPCR010000019">
    <property type="protein sequence ID" value="EAD8147377.1"/>
    <property type="molecule type" value="Genomic_DNA"/>
</dbReference>
<keyword evidence="6" id="KW-0777">Teichoic acid biosynthesis</keyword>
<evidence type="ECO:0000256" key="3">
    <source>
        <dbReference type="ARBA" id="ARBA00022723"/>
    </source>
</evidence>
<dbReference type="EMBL" id="QDAY01000001">
    <property type="protein sequence ID" value="KAA9453701.1"/>
    <property type="molecule type" value="Genomic_DNA"/>
</dbReference>
<dbReference type="SUPFAM" id="SSF51735">
    <property type="entry name" value="NAD(P)-binding Rossmann-fold domains"/>
    <property type="match status" value="1"/>
</dbReference>
<dbReference type="Proteomes" id="UP000352246">
    <property type="component" value="Unassembled WGS sequence"/>
</dbReference>
<dbReference type="EMBL" id="AANDSR010000001">
    <property type="protein sequence ID" value="EDN9835158.1"/>
    <property type="molecule type" value="Genomic_DNA"/>
</dbReference>
<dbReference type="EMBL" id="AABAIH010000001">
    <property type="protein sequence ID" value="EAG0993626.1"/>
    <property type="molecule type" value="Genomic_DNA"/>
</dbReference>
<sequence>MINQVYRLVSERQFEEANIEEALTEDVVVVRPTYLSICAADQRYYTGSRGKEMLSKKLPMALIHEGVGQVTYDATGEFEIGTKVVMIPNTPTEDDPVIAENYRRSSLFRSSGYDGLMQENVFMRRDRVVRLPENMDMEVAAYSELISVAFHAITRFKQKANANQSVFGVWGDGNLGFITCLLLKTIYPESKVIIFGKTQYKLDFFSFVDEAHLVDEIPEGLVIDNAFECAGGKGSQYAVEQIIDLIKPEGTISLLGVSENPIEFNSRMVLEKGLTVFGSSRSGKEDFQNTVNFLSENERAVEYLSSLIGQRKVVRNLQDIIEAFETDLRNPFGKTVMEWKV</sequence>
<evidence type="ECO:0000256" key="1">
    <source>
        <dbReference type="ARBA" id="ARBA00001947"/>
    </source>
</evidence>
<evidence type="ECO:0000313" key="78">
    <source>
        <dbReference type="Proteomes" id="UP000285054"/>
    </source>
</evidence>
<evidence type="ECO:0000313" key="83">
    <source>
        <dbReference type="Proteomes" id="UP000339309"/>
    </source>
</evidence>
<dbReference type="EMBL" id="AACKDQ010000054">
    <property type="protein sequence ID" value="EAK9318444.1"/>
    <property type="molecule type" value="Genomic_DNA"/>
</dbReference>
<dbReference type="EMBL" id="AABEVT010000001">
    <property type="protein sequence ID" value="EAH0250951.1"/>
    <property type="molecule type" value="Genomic_DNA"/>
</dbReference>
<evidence type="ECO:0000313" key="47">
    <source>
        <dbReference type="EMBL" id="ECB9474893.1"/>
    </source>
</evidence>
<evidence type="ECO:0000313" key="82">
    <source>
        <dbReference type="Proteomes" id="UP000337746"/>
    </source>
</evidence>
<evidence type="ECO:0000313" key="75">
    <source>
        <dbReference type="EMBL" id="RKC01377.1"/>
    </source>
</evidence>
<evidence type="ECO:0000313" key="107">
    <source>
        <dbReference type="Proteomes" id="UP000458487"/>
    </source>
</evidence>
<evidence type="ECO:0000313" key="76">
    <source>
        <dbReference type="EMBL" id="UUJ80183.1"/>
    </source>
</evidence>
<evidence type="ECO:0000313" key="42">
    <source>
        <dbReference type="EMBL" id="EAH2281441.1"/>
    </source>
</evidence>
<evidence type="ECO:0000313" key="91">
    <source>
        <dbReference type="Proteomes" id="UP000358545"/>
    </source>
</evidence>
<dbReference type="EMBL" id="AALAQH010000001">
    <property type="protein sequence ID" value="ECX6923234.1"/>
    <property type="molecule type" value="Genomic_DNA"/>
</dbReference>
<dbReference type="EMBL" id="AABEMN010000010">
    <property type="protein sequence ID" value="EAG9519707.1"/>
    <property type="molecule type" value="Genomic_DNA"/>
</dbReference>
<reference evidence="73 133" key="1">
    <citation type="submission" date="2016-09" db="EMBL/GenBank/DDBJ databases">
        <title>100K Listeria isolates.</title>
        <authorList>
            <person name="Chen P."/>
            <person name="Weimer B.C."/>
            <person name="Kong N."/>
            <person name="Huang B."/>
        </authorList>
    </citation>
    <scope>NUCLEOTIDE SEQUENCE [LARGE SCALE GENOMIC DNA]</scope>
    <source>
        <strain evidence="73 133">BCW_2383</strain>
    </source>
</reference>
<accession>A0A0E1A0F4</accession>
<evidence type="ECO:0000313" key="99">
    <source>
        <dbReference type="Proteomes" id="UP000398321"/>
    </source>
</evidence>
<feature type="binding site" evidence="6">
    <location>
        <position position="144"/>
    </location>
    <ligand>
        <name>Zn(2+)</name>
        <dbReference type="ChEBI" id="CHEBI:29105"/>
        <note>catalytic</note>
    </ligand>
</feature>
<dbReference type="SUPFAM" id="SSF50129">
    <property type="entry name" value="GroES-like"/>
    <property type="match status" value="1"/>
</dbReference>
<dbReference type="EMBL" id="AABFVG010000002">
    <property type="protein sequence ID" value="EAH2281441.1"/>
    <property type="molecule type" value="Genomic_DNA"/>
</dbReference>
<dbReference type="EMBL" id="AAARIE010000007">
    <property type="protein sequence ID" value="EAE2660128.1"/>
    <property type="molecule type" value="Genomic_DNA"/>
</dbReference>
<evidence type="ECO:0000313" key="73">
    <source>
        <dbReference type="EMBL" id="OET49097.1"/>
    </source>
</evidence>
<evidence type="ECO:0000313" key="117">
    <source>
        <dbReference type="Proteomes" id="UP000525850"/>
    </source>
</evidence>
<evidence type="ECO:0000313" key="85">
    <source>
        <dbReference type="Proteomes" id="UP000345329"/>
    </source>
</evidence>
<dbReference type="Proteomes" id="UP000540117">
    <property type="component" value="Unassembled WGS sequence"/>
</dbReference>
<dbReference type="EMBL" id="AANCZP010000001">
    <property type="protein sequence ID" value="EDN8268319.1"/>
    <property type="molecule type" value="Genomic_DNA"/>
</dbReference>
<evidence type="ECO:0000313" key="30">
    <source>
        <dbReference type="EMBL" id="EAG2085633.1"/>
    </source>
</evidence>
<dbReference type="EMBL" id="AABGFX010000003">
    <property type="protein sequence ID" value="EAH3126797.1"/>
    <property type="molecule type" value="Genomic_DNA"/>
</dbReference>
<evidence type="ECO:0000313" key="59">
    <source>
        <dbReference type="EMBL" id="EDN9630195.1"/>
    </source>
</evidence>
<dbReference type="EMBL" id="AAMGHX010000001">
    <property type="protein sequence ID" value="EDH0840075.1"/>
    <property type="molecule type" value="Genomic_DNA"/>
</dbReference>
<evidence type="ECO:0000313" key="40">
    <source>
        <dbReference type="EMBL" id="EAH0250951.1"/>
    </source>
</evidence>
<reference evidence="72 108" key="4">
    <citation type="submission" date="2018-04" db="EMBL/GenBank/DDBJ databases">
        <title>Genome Analysis of a Prevalent Clone of Listeria monocytogenes Sequence Type 87 in China.</title>
        <authorList>
            <person name="Wang Y."/>
        </authorList>
    </citation>
    <scope>NUCLEOTIDE SEQUENCE [LARGE SCALE GENOMIC DNA]</scope>
    <source>
        <strain evidence="72 108">ICDC_LM1523</strain>
    </source>
</reference>
<dbReference type="EMBL" id="CP098507">
    <property type="protein sequence ID" value="UUJ80183.1"/>
    <property type="molecule type" value="Genomic_DNA"/>
</dbReference>
<dbReference type="EMBL" id="AABDDO010000001">
    <property type="protein sequence ID" value="EAG6762212.1"/>
    <property type="molecule type" value="Genomic_DNA"/>
</dbReference>
<evidence type="ECO:0000259" key="8">
    <source>
        <dbReference type="Pfam" id="PF08240"/>
    </source>
</evidence>
<evidence type="ECO:0000313" key="121">
    <source>
        <dbReference type="Proteomes" id="UP000535556"/>
    </source>
</evidence>
<dbReference type="Proteomes" id="UP000517258">
    <property type="component" value="Unassembled WGS sequence"/>
</dbReference>
<dbReference type="Proteomes" id="UP000379076">
    <property type="component" value="Unassembled WGS sequence"/>
</dbReference>
<dbReference type="EMBL" id="AAAIJX010000003">
    <property type="protein sequence ID" value="EAC4482398.1"/>
    <property type="molecule type" value="Genomic_DNA"/>
</dbReference>
<dbReference type="EMBL" id="DAAJFY010000001">
    <property type="protein sequence ID" value="HAC0273755.1"/>
    <property type="molecule type" value="Genomic_DNA"/>
</dbReference>
<dbReference type="Proteomes" id="UP000458487">
    <property type="component" value="Unassembled WGS sequence"/>
</dbReference>
<evidence type="ECO:0000313" key="39">
    <source>
        <dbReference type="EMBL" id="EAH0217811.1"/>
    </source>
</evidence>
<evidence type="ECO:0000313" key="98">
    <source>
        <dbReference type="Proteomes" id="UP000389283"/>
    </source>
</evidence>
<dbReference type="PANTHER" id="PTHR43350">
    <property type="entry name" value="NAD-DEPENDENT ALCOHOL DEHYDROGENASE"/>
    <property type="match status" value="1"/>
</dbReference>
<evidence type="ECO:0000256" key="6">
    <source>
        <dbReference type="HAMAP-Rule" id="MF_02069"/>
    </source>
</evidence>
<evidence type="ECO:0000313" key="62">
    <source>
        <dbReference type="EMBL" id="EDP8513122.1"/>
    </source>
</evidence>
<dbReference type="EMBL" id="AALEDS010000002">
    <property type="protein sequence ID" value="ECY6543206.1"/>
    <property type="molecule type" value="Genomic_DNA"/>
</dbReference>
<reference evidence="77 78" key="2">
    <citation type="journal article" date="2018" name="BMC Genomics">
        <title>Genes significantly associated with lineage II food isolates of Listeria monocytogenes.</title>
        <authorList>
            <person name="Pirone-Davies C."/>
            <person name="Chen Y."/>
            <person name="Pightling A."/>
            <person name="Ryan G."/>
            <person name="Wang Y."/>
            <person name="Yao K."/>
            <person name="Hoffmann M."/>
            <person name="Allard M.W."/>
        </authorList>
    </citation>
    <scope>NUCLEOTIDE SEQUENCE [LARGE SCALE GENOMIC DNA]</scope>
    <source>
        <strain evidence="75 77">CFSAN028761</strain>
        <strain evidence="74 78">PNUSAL000190</strain>
    </source>
</reference>
<dbReference type="Proteomes" id="UP000378540">
    <property type="component" value="Unassembled WGS sequence"/>
</dbReference>
<dbReference type="EMBL" id="AAAJCR010000006">
    <property type="protein sequence ID" value="EAC5949902.1"/>
    <property type="molecule type" value="Genomic_DNA"/>
</dbReference>
<evidence type="ECO:0000313" key="77">
    <source>
        <dbReference type="Proteomes" id="UP000280270"/>
    </source>
</evidence>
<evidence type="ECO:0000313" key="87">
    <source>
        <dbReference type="Proteomes" id="UP000352246"/>
    </source>
</evidence>
<dbReference type="EMBL" id="AAISWI010000004">
    <property type="protein sequence ID" value="ECH7210881.1"/>
    <property type="molecule type" value="Genomic_DNA"/>
</dbReference>
<evidence type="ECO:0000313" key="49">
    <source>
        <dbReference type="EMBL" id="ECC1557238.1"/>
    </source>
</evidence>
<evidence type="ECO:0000313" key="71">
    <source>
        <dbReference type="EMBL" id="HAJ9592574.1"/>
    </source>
</evidence>
<evidence type="ECO:0000313" key="35">
    <source>
        <dbReference type="EMBL" id="EAG6762212.1"/>
    </source>
</evidence>
<dbReference type="Gene3D" id="3.90.180.10">
    <property type="entry name" value="Medium-chain alcohol dehydrogenases, catalytic domain"/>
    <property type="match status" value="1"/>
</dbReference>
<evidence type="ECO:0000313" key="55">
    <source>
        <dbReference type="EMBL" id="EDH0840075.1"/>
    </source>
</evidence>
<reference evidence="54 92" key="7">
    <citation type="submission" date="2019-09" db="EMBL/GenBank/DDBJ databases">
        <authorList>
            <consortium name="GenomeTrakr network: Whole genome sequencing for foodborne pathogen traceback"/>
        </authorList>
    </citation>
    <scope>NUCLEOTIDE SEQUENCE [LARGE SCALE GENOMIC DNA]</scope>
    <source>
        <strain evidence="54 92">FLAG-55987</strain>
        <strain evidence="35 121">NRRL B-33244</strain>
        <strain evidence="46 101">PHLUSALM00088</strain>
    </source>
</reference>
<evidence type="ECO:0000313" key="96">
    <source>
        <dbReference type="Proteomes" id="UP000379076"/>
    </source>
</evidence>
<dbReference type="Proteomes" id="UP000388699">
    <property type="component" value="Unassembled WGS sequence"/>
</dbReference>
<dbReference type="EMBL" id="AABGHY010000001">
    <property type="protein sequence ID" value="EAH3293237.1"/>
    <property type="molecule type" value="Genomic_DNA"/>
</dbReference>
<evidence type="ECO:0000313" key="15">
    <source>
        <dbReference type="EMBL" id="EAD3791309.1"/>
    </source>
</evidence>
<evidence type="ECO:0000313" key="31">
    <source>
        <dbReference type="EMBL" id="EAG2513720.1"/>
    </source>
</evidence>
<evidence type="ECO:0000256" key="4">
    <source>
        <dbReference type="ARBA" id="ARBA00022833"/>
    </source>
</evidence>
<organism evidence="65 132">
    <name type="scientific">Listeria monocytogenes</name>
    <dbReference type="NCBI Taxonomy" id="1639"/>
    <lineage>
        <taxon>Bacteria</taxon>
        <taxon>Bacillati</taxon>
        <taxon>Bacillota</taxon>
        <taxon>Bacilli</taxon>
        <taxon>Bacillales</taxon>
        <taxon>Listeriaceae</taxon>
        <taxon>Listeria</taxon>
    </lineage>
</organism>
<evidence type="ECO:0000256" key="2">
    <source>
        <dbReference type="ARBA" id="ARBA00008072"/>
    </source>
</evidence>
<dbReference type="Proteomes" id="UP000840197">
    <property type="component" value="Unassembled WGS sequence"/>
</dbReference>
<dbReference type="EC" id="1.1.1.405" evidence="6"/>
<evidence type="ECO:0000313" key="132">
    <source>
        <dbReference type="Proteomes" id="UP000844415"/>
    </source>
</evidence>
<dbReference type="EMBL" id="AAASLB010000001">
    <property type="protein sequence ID" value="EAE4941085.1"/>
    <property type="molecule type" value="Genomic_DNA"/>
</dbReference>
<dbReference type="CDD" id="cd08237">
    <property type="entry name" value="ribitol-5-phosphate_DH"/>
    <property type="match status" value="1"/>
</dbReference>
<dbReference type="EMBL" id="AAAICE010000007">
    <property type="protein sequence ID" value="EAC3882567.1"/>
    <property type="molecule type" value="Genomic_DNA"/>
</dbReference>
<dbReference type="Proteomes" id="UP000478682">
    <property type="component" value="Unassembled WGS sequence"/>
</dbReference>
<evidence type="ECO:0000313" key="60">
    <source>
        <dbReference type="EMBL" id="EDN9835158.1"/>
    </source>
</evidence>
<evidence type="ECO:0000313" key="12">
    <source>
        <dbReference type="EMBL" id="EAC5949902.1"/>
    </source>
</evidence>
<dbReference type="EMBL" id="DAAJCS010000005">
    <property type="protein sequence ID" value="HAC0012931.1"/>
    <property type="molecule type" value="Genomic_DNA"/>
</dbReference>